<reference evidence="2" key="1">
    <citation type="journal article" date="2014" name="FEMS Microbiol. Lett.">
        <title>Draft Genomic DNA Sequence of the Facultatively Methylotrophic Bacterium Acidomonas methanolica type strain MB58.</title>
        <authorList>
            <person name="Higashiura N."/>
            <person name="Hadano H."/>
            <person name="Hirakawa H."/>
            <person name="Matsutani M."/>
            <person name="Takabe S."/>
            <person name="Matsushita K."/>
            <person name="Azuma Y."/>
        </authorList>
    </citation>
    <scope>NUCLEOTIDE SEQUENCE [LARGE SCALE GENOMIC DNA]</scope>
    <source>
        <strain evidence="2">MB58</strain>
    </source>
</reference>
<dbReference type="AlphaFoldDB" id="A0A023D7J7"/>
<dbReference type="Proteomes" id="UP000019760">
    <property type="component" value="Unassembled WGS sequence"/>
</dbReference>
<evidence type="ECO:0000313" key="2">
    <source>
        <dbReference type="Proteomes" id="UP000019760"/>
    </source>
</evidence>
<evidence type="ECO:0000313" key="1">
    <source>
        <dbReference type="EMBL" id="GAJ29746.1"/>
    </source>
</evidence>
<reference evidence="1 2" key="2">
    <citation type="journal article" date="2014" name="FEMS Microbiol. Lett.">
        <title>Draft genomic DNA sequence of the facultatively methylotrophic bacterium Acidomonas methanolica type strain MB58.</title>
        <authorList>
            <person name="Higashiura N."/>
            <person name="Hadano H."/>
            <person name="Hirakawa H."/>
            <person name="Matsutani M."/>
            <person name="Takabe S."/>
            <person name="Matsushita K."/>
            <person name="Azuma Y."/>
        </authorList>
    </citation>
    <scope>NUCLEOTIDE SEQUENCE [LARGE SCALE GENOMIC DNA]</scope>
    <source>
        <strain evidence="1 2">MB58</strain>
    </source>
</reference>
<organism evidence="1 2">
    <name type="scientific">Acidomonas methanolica NBRC 104435</name>
    <dbReference type="NCBI Taxonomy" id="1231351"/>
    <lineage>
        <taxon>Bacteria</taxon>
        <taxon>Pseudomonadati</taxon>
        <taxon>Pseudomonadota</taxon>
        <taxon>Alphaproteobacteria</taxon>
        <taxon>Acetobacterales</taxon>
        <taxon>Acetobacteraceae</taxon>
        <taxon>Acidomonas</taxon>
    </lineage>
</organism>
<gene>
    <name evidence="1" type="ORF">Amme_076_039</name>
</gene>
<proteinExistence type="predicted"/>
<keyword evidence="2" id="KW-1185">Reference proteome</keyword>
<dbReference type="OrthoDB" id="7291670at2"/>
<name>A0A023D7J7_ACIMT</name>
<dbReference type="RefSeq" id="WP_042060019.1">
    <property type="nucleotide sequence ID" value="NZ_BAND01000076.1"/>
</dbReference>
<dbReference type="EMBL" id="BAND01000076">
    <property type="protein sequence ID" value="GAJ29746.1"/>
    <property type="molecule type" value="Genomic_DNA"/>
</dbReference>
<comment type="caution">
    <text evidence="1">The sequence shown here is derived from an EMBL/GenBank/DDBJ whole genome shotgun (WGS) entry which is preliminary data.</text>
</comment>
<protein>
    <submittedName>
        <fullName evidence="1">Uncharacterized protein</fullName>
    </submittedName>
</protein>
<sequence>MTLPIMNRPLSLEGLQDVLSVIGQYAPAGTQAQPGIAFSNNQATGFFLQSDGSIGSVVNGALAFSMNGSGQISLSSTAATPSQITLENTNGASDRCAITFGSGSASWQIGKDQSANGGNDLYFYNSLTGNTPARWTQDEQLFINWQPTTVLTSNAYAKTGSPIVINNTPGQAAATVGTSIGLQVNTIVANVNGLADGTRSEFGTYYGMTIADPRETQADINLWGPDIHVFGKFTDDSTQREGVLIGSSVYLRPMAAGSNTKDSTHPGSYGMAICIAPPDAATLTEYGVASTKTSYPALAGLSIVGFSGTTSVTGGDQTGAGAAATFGLRIGGEASGGGSPYIGWDARSNFVTGAVISDFTTNGLLITNPLTAPSGTAQWGIYNEAPTYLSGVVNAQSAALGFYGATPVAQPTMWQVGSSGALSDCITAINRITSNLTSLGLFGAASS</sequence>
<accession>A0A023D7J7</accession>